<dbReference type="InterPro" id="IPR011711">
    <property type="entry name" value="GntR_C"/>
</dbReference>
<accession>A0A5Q2THJ4</accession>
<reference evidence="5 6" key="1">
    <citation type="submission" date="2019-11" db="EMBL/GenBank/DDBJ databases">
        <title>Gracilibacillus salitolerans sp. nov., a moderate halophile isolated from a saline soil in northwest China.</title>
        <authorList>
            <person name="Gan L."/>
        </authorList>
    </citation>
    <scope>NUCLEOTIDE SEQUENCE [LARGE SCALE GENOMIC DNA]</scope>
    <source>
        <strain evidence="5 6">SCU50</strain>
    </source>
</reference>
<keyword evidence="1" id="KW-0805">Transcription regulation</keyword>
<evidence type="ECO:0000313" key="6">
    <source>
        <dbReference type="Proteomes" id="UP000339690"/>
    </source>
</evidence>
<dbReference type="Pfam" id="PF00392">
    <property type="entry name" value="GntR"/>
    <property type="match status" value="1"/>
</dbReference>
<keyword evidence="3" id="KW-0804">Transcription</keyword>
<dbReference type="PRINTS" id="PR00035">
    <property type="entry name" value="HTHGNTR"/>
</dbReference>
<dbReference type="PROSITE" id="PS50949">
    <property type="entry name" value="HTH_GNTR"/>
    <property type="match status" value="1"/>
</dbReference>
<dbReference type="AlphaFoldDB" id="A0A5Q2THJ4"/>
<dbReference type="InterPro" id="IPR036388">
    <property type="entry name" value="WH-like_DNA-bd_sf"/>
</dbReference>
<dbReference type="GO" id="GO:0003700">
    <property type="term" value="F:DNA-binding transcription factor activity"/>
    <property type="evidence" value="ECO:0007669"/>
    <property type="project" value="InterPro"/>
</dbReference>
<dbReference type="Pfam" id="PF07729">
    <property type="entry name" value="FCD"/>
    <property type="match status" value="1"/>
</dbReference>
<dbReference type="InterPro" id="IPR008920">
    <property type="entry name" value="TF_FadR/GntR_C"/>
</dbReference>
<dbReference type="Proteomes" id="UP000339690">
    <property type="component" value="Chromosome"/>
</dbReference>
<dbReference type="SUPFAM" id="SSF48008">
    <property type="entry name" value="GntR ligand-binding domain-like"/>
    <property type="match status" value="1"/>
</dbReference>
<proteinExistence type="predicted"/>
<dbReference type="PANTHER" id="PTHR43537:SF24">
    <property type="entry name" value="GLUCONATE OPERON TRANSCRIPTIONAL REPRESSOR"/>
    <property type="match status" value="1"/>
</dbReference>
<organism evidence="5 6">
    <name type="scientific">Gracilibacillus salitolerans</name>
    <dbReference type="NCBI Taxonomy" id="2663022"/>
    <lineage>
        <taxon>Bacteria</taxon>
        <taxon>Bacillati</taxon>
        <taxon>Bacillota</taxon>
        <taxon>Bacilli</taxon>
        <taxon>Bacillales</taxon>
        <taxon>Bacillaceae</taxon>
        <taxon>Gracilibacillus</taxon>
    </lineage>
</organism>
<dbReference type="CDD" id="cd07377">
    <property type="entry name" value="WHTH_GntR"/>
    <property type="match status" value="1"/>
</dbReference>
<dbReference type="InterPro" id="IPR000524">
    <property type="entry name" value="Tscrpt_reg_HTH_GntR"/>
</dbReference>
<dbReference type="GO" id="GO:0003677">
    <property type="term" value="F:DNA binding"/>
    <property type="evidence" value="ECO:0007669"/>
    <property type="project" value="UniProtKB-KW"/>
</dbReference>
<feature type="domain" description="HTH gntR-type" evidence="4">
    <location>
        <begin position="4"/>
        <end position="71"/>
    </location>
</feature>
<dbReference type="InterPro" id="IPR036390">
    <property type="entry name" value="WH_DNA-bd_sf"/>
</dbReference>
<evidence type="ECO:0000256" key="3">
    <source>
        <dbReference type="ARBA" id="ARBA00023163"/>
    </source>
</evidence>
<dbReference type="KEGG" id="grc:GI584_05590"/>
<evidence type="ECO:0000256" key="2">
    <source>
        <dbReference type="ARBA" id="ARBA00023125"/>
    </source>
</evidence>
<dbReference type="PANTHER" id="PTHR43537">
    <property type="entry name" value="TRANSCRIPTIONAL REGULATOR, GNTR FAMILY"/>
    <property type="match status" value="1"/>
</dbReference>
<dbReference type="Gene3D" id="1.20.120.530">
    <property type="entry name" value="GntR ligand-binding domain-like"/>
    <property type="match status" value="1"/>
</dbReference>
<dbReference type="SUPFAM" id="SSF46785">
    <property type="entry name" value="Winged helix' DNA-binding domain"/>
    <property type="match status" value="1"/>
</dbReference>
<keyword evidence="6" id="KW-1185">Reference proteome</keyword>
<sequence>MNATSLAEKPYLELRKQIIYGDIMPGELLSENNLSKEFEMSRTPIRNALLFLENDGFVTILKNRGTLVKEISYKELFEIVELNNCIMNYAVELLQKGAINLDIAQIKLHLDRQLQAEVNDEYAVYLKHSNLFARTIVENTRNQIMLQTFDSWRDKSFRAGMIGWKLRPNDKHYSANVLNSKLYEALSTEQYDKIKAILEENHYRIRERFIRMGNI</sequence>
<evidence type="ECO:0000313" key="5">
    <source>
        <dbReference type="EMBL" id="QGH33522.1"/>
    </source>
</evidence>
<evidence type="ECO:0000256" key="1">
    <source>
        <dbReference type="ARBA" id="ARBA00023015"/>
    </source>
</evidence>
<dbReference type="RefSeq" id="WP_153790546.1">
    <property type="nucleotide sequence ID" value="NZ_CP045915.1"/>
</dbReference>
<dbReference type="EMBL" id="CP045915">
    <property type="protein sequence ID" value="QGH33522.1"/>
    <property type="molecule type" value="Genomic_DNA"/>
</dbReference>
<gene>
    <name evidence="5" type="ORF">GI584_05590</name>
</gene>
<evidence type="ECO:0000259" key="4">
    <source>
        <dbReference type="PROSITE" id="PS50949"/>
    </source>
</evidence>
<dbReference type="SMART" id="SM00345">
    <property type="entry name" value="HTH_GNTR"/>
    <property type="match status" value="1"/>
</dbReference>
<protein>
    <submittedName>
        <fullName evidence="5">GntR family transcriptional regulator</fullName>
    </submittedName>
</protein>
<dbReference type="Gene3D" id="1.10.10.10">
    <property type="entry name" value="Winged helix-like DNA-binding domain superfamily/Winged helix DNA-binding domain"/>
    <property type="match status" value="1"/>
</dbReference>
<keyword evidence="2" id="KW-0238">DNA-binding</keyword>
<name>A0A5Q2THJ4_9BACI</name>